<dbReference type="Pfam" id="PF19300">
    <property type="entry name" value="BPD_transp_1_N"/>
    <property type="match status" value="1"/>
</dbReference>
<reference evidence="9" key="1">
    <citation type="submission" date="2020-02" db="EMBL/GenBank/DDBJ databases">
        <authorList>
            <person name="Meier V. D."/>
        </authorList>
    </citation>
    <scope>NUCLEOTIDE SEQUENCE</scope>
    <source>
        <strain evidence="9">AVDCRST_MAG59</strain>
    </source>
</reference>
<keyword evidence="4 7" id="KW-0812">Transmembrane</keyword>
<feature type="domain" description="ABC transmembrane type-1" evidence="8">
    <location>
        <begin position="90"/>
        <end position="291"/>
    </location>
</feature>
<evidence type="ECO:0000256" key="1">
    <source>
        <dbReference type="ARBA" id="ARBA00004651"/>
    </source>
</evidence>
<feature type="transmembrane region" description="Helical" evidence="7">
    <location>
        <begin position="273"/>
        <end position="292"/>
    </location>
</feature>
<dbReference type="GO" id="GO:0005886">
    <property type="term" value="C:plasma membrane"/>
    <property type="evidence" value="ECO:0007669"/>
    <property type="project" value="UniProtKB-SubCell"/>
</dbReference>
<evidence type="ECO:0000256" key="3">
    <source>
        <dbReference type="ARBA" id="ARBA00022475"/>
    </source>
</evidence>
<gene>
    <name evidence="9" type="ORF">AVDCRST_MAG59-1977</name>
</gene>
<evidence type="ECO:0000256" key="2">
    <source>
        <dbReference type="ARBA" id="ARBA00022448"/>
    </source>
</evidence>
<sequence length="301" mass="32611">MVRRLAHSVFVLLGLVVVVFFVTHSLGDPARLMLRPEATEEQVQALRDTLGLNDPILVQFGRYMANLARGDFGESIWQRVPALPIVLDRVPATLYLAGVTLAVSLPLAVFLGVVSAVRPRSLADRVVTVVSLTGVSTADFWLGLMLILLFAVRLEWLPTSGFGGLQFVVLPAIALAFRPMGRVSQVVRSSMLDEMGKGYVTTARAKGLGERVVILFHTLKNAAIPIITLAGDEAAALLNGAVVIETLFGWPGVGILLIQAIERRDLPLIEASVIAIAVMIVTVNLVVDLIYARIDARVQYR</sequence>
<keyword evidence="6 7" id="KW-0472">Membrane</keyword>
<dbReference type="Gene3D" id="1.10.3720.10">
    <property type="entry name" value="MetI-like"/>
    <property type="match status" value="1"/>
</dbReference>
<keyword evidence="3" id="KW-1003">Cell membrane</keyword>
<evidence type="ECO:0000313" key="9">
    <source>
        <dbReference type="EMBL" id="CAA9553635.1"/>
    </source>
</evidence>
<evidence type="ECO:0000256" key="6">
    <source>
        <dbReference type="ARBA" id="ARBA00023136"/>
    </source>
</evidence>
<dbReference type="EMBL" id="CADCWF010000124">
    <property type="protein sequence ID" value="CAA9553635.1"/>
    <property type="molecule type" value="Genomic_DNA"/>
</dbReference>
<keyword evidence="5 7" id="KW-1133">Transmembrane helix</keyword>
<dbReference type="PANTHER" id="PTHR43163">
    <property type="entry name" value="DIPEPTIDE TRANSPORT SYSTEM PERMEASE PROTEIN DPPB-RELATED"/>
    <property type="match status" value="1"/>
</dbReference>
<dbReference type="AlphaFoldDB" id="A0A6J4UL64"/>
<accession>A0A6J4UL64</accession>
<dbReference type="Pfam" id="PF00528">
    <property type="entry name" value="BPD_transp_1"/>
    <property type="match status" value="1"/>
</dbReference>
<dbReference type="GO" id="GO:0055085">
    <property type="term" value="P:transmembrane transport"/>
    <property type="evidence" value="ECO:0007669"/>
    <property type="project" value="InterPro"/>
</dbReference>
<protein>
    <submittedName>
        <fullName evidence="9">ABC transporter, permease protein 1 (Cluster 5, nickel/peptides/opines)</fullName>
    </submittedName>
</protein>
<evidence type="ECO:0000256" key="5">
    <source>
        <dbReference type="ARBA" id="ARBA00022989"/>
    </source>
</evidence>
<dbReference type="PROSITE" id="PS50928">
    <property type="entry name" value="ABC_TM1"/>
    <property type="match status" value="1"/>
</dbReference>
<organism evidence="9">
    <name type="scientific">uncultured Thermomicrobiales bacterium</name>
    <dbReference type="NCBI Taxonomy" id="1645740"/>
    <lineage>
        <taxon>Bacteria</taxon>
        <taxon>Pseudomonadati</taxon>
        <taxon>Thermomicrobiota</taxon>
        <taxon>Thermomicrobia</taxon>
        <taxon>Thermomicrobiales</taxon>
        <taxon>environmental samples</taxon>
    </lineage>
</organism>
<dbReference type="InterPro" id="IPR045621">
    <property type="entry name" value="BPD_transp_1_N"/>
</dbReference>
<feature type="transmembrane region" description="Helical" evidence="7">
    <location>
        <begin position="92"/>
        <end position="114"/>
    </location>
</feature>
<name>A0A6J4UL64_9BACT</name>
<dbReference type="SUPFAM" id="SSF161098">
    <property type="entry name" value="MetI-like"/>
    <property type="match status" value="1"/>
</dbReference>
<evidence type="ECO:0000256" key="4">
    <source>
        <dbReference type="ARBA" id="ARBA00022692"/>
    </source>
</evidence>
<comment type="subcellular location">
    <subcellularLocation>
        <location evidence="1 7">Cell membrane</location>
        <topology evidence="1 7">Multi-pass membrane protein</topology>
    </subcellularLocation>
</comment>
<proteinExistence type="inferred from homology"/>
<dbReference type="InterPro" id="IPR000515">
    <property type="entry name" value="MetI-like"/>
</dbReference>
<dbReference type="CDD" id="cd06261">
    <property type="entry name" value="TM_PBP2"/>
    <property type="match status" value="1"/>
</dbReference>
<dbReference type="PANTHER" id="PTHR43163:SF6">
    <property type="entry name" value="DIPEPTIDE TRANSPORT SYSTEM PERMEASE PROTEIN DPPB-RELATED"/>
    <property type="match status" value="1"/>
</dbReference>
<dbReference type="InterPro" id="IPR035906">
    <property type="entry name" value="MetI-like_sf"/>
</dbReference>
<feature type="transmembrane region" description="Helical" evidence="7">
    <location>
        <begin position="236"/>
        <end position="261"/>
    </location>
</feature>
<feature type="transmembrane region" description="Helical" evidence="7">
    <location>
        <begin position="126"/>
        <end position="150"/>
    </location>
</feature>
<keyword evidence="2 7" id="KW-0813">Transport</keyword>
<feature type="transmembrane region" description="Helical" evidence="7">
    <location>
        <begin position="156"/>
        <end position="177"/>
    </location>
</feature>
<comment type="similarity">
    <text evidence="7">Belongs to the binding-protein-dependent transport system permease family.</text>
</comment>
<evidence type="ECO:0000259" key="8">
    <source>
        <dbReference type="PROSITE" id="PS50928"/>
    </source>
</evidence>
<evidence type="ECO:0000256" key="7">
    <source>
        <dbReference type="RuleBase" id="RU363032"/>
    </source>
</evidence>